<evidence type="ECO:0000256" key="1">
    <source>
        <dbReference type="SAM" id="Coils"/>
    </source>
</evidence>
<dbReference type="AlphaFoldDB" id="X0ZK17"/>
<gene>
    <name evidence="2" type="ORF">S01H4_17327</name>
</gene>
<proteinExistence type="predicted"/>
<reference evidence="2" key="1">
    <citation type="journal article" date="2014" name="Front. Microbiol.">
        <title>High frequency of phylogenetically diverse reductive dehalogenase-homologous genes in deep subseafloor sedimentary metagenomes.</title>
        <authorList>
            <person name="Kawai M."/>
            <person name="Futagami T."/>
            <person name="Toyoda A."/>
            <person name="Takaki Y."/>
            <person name="Nishi S."/>
            <person name="Hori S."/>
            <person name="Arai W."/>
            <person name="Tsubouchi T."/>
            <person name="Morono Y."/>
            <person name="Uchiyama I."/>
            <person name="Ito T."/>
            <person name="Fujiyama A."/>
            <person name="Inagaki F."/>
            <person name="Takami H."/>
        </authorList>
    </citation>
    <scope>NUCLEOTIDE SEQUENCE</scope>
    <source>
        <strain evidence="2">Expedition CK06-06</strain>
    </source>
</reference>
<evidence type="ECO:0000313" key="2">
    <source>
        <dbReference type="EMBL" id="GAG60703.1"/>
    </source>
</evidence>
<dbReference type="EMBL" id="BART01007625">
    <property type="protein sequence ID" value="GAG60703.1"/>
    <property type="molecule type" value="Genomic_DNA"/>
</dbReference>
<keyword evidence="1" id="KW-0175">Coiled coil</keyword>
<sequence>MSERSCQRELREIRNSLEFQRDVLTPNVNKARGMLSKIPTSGLQGENLEVLNNDIGALISIINREVMEIDSPDTTLYKDVTQVLSDLQIAYKKQLDLGESSAGQGEIRSELQLCKTEVRQLENEVKDLKANASKGNDCSQYVKRLGEAENLLSQSELENRALKNEIAKLRNQ</sequence>
<accession>X0ZK17</accession>
<comment type="caution">
    <text evidence="2">The sequence shown here is derived from an EMBL/GenBank/DDBJ whole genome shotgun (WGS) entry which is preliminary data.</text>
</comment>
<organism evidence="2">
    <name type="scientific">marine sediment metagenome</name>
    <dbReference type="NCBI Taxonomy" id="412755"/>
    <lineage>
        <taxon>unclassified sequences</taxon>
        <taxon>metagenomes</taxon>
        <taxon>ecological metagenomes</taxon>
    </lineage>
</organism>
<feature type="coiled-coil region" evidence="1">
    <location>
        <begin position="104"/>
        <end position="172"/>
    </location>
</feature>
<name>X0ZK17_9ZZZZ</name>
<protein>
    <submittedName>
        <fullName evidence="2">Uncharacterized protein</fullName>
    </submittedName>
</protein>